<dbReference type="RefSeq" id="WP_079648448.1">
    <property type="nucleotide sequence ID" value="NZ_FUYM01000005.1"/>
</dbReference>
<dbReference type="InterPro" id="IPR010916">
    <property type="entry name" value="TonB_box_CS"/>
</dbReference>
<gene>
    <name evidence="16" type="ORF">SAMN06295920_10558</name>
</gene>
<dbReference type="InterPro" id="IPR039426">
    <property type="entry name" value="TonB-dep_rcpt-like"/>
</dbReference>
<reference evidence="17" key="1">
    <citation type="submission" date="2017-02" db="EMBL/GenBank/DDBJ databases">
        <authorList>
            <person name="Varghese N."/>
            <person name="Submissions S."/>
        </authorList>
    </citation>
    <scope>NUCLEOTIDE SEQUENCE [LARGE SCALE GENOMIC DNA]</scope>
    <source>
        <strain evidence="17">UM2</strain>
    </source>
</reference>
<evidence type="ECO:0000313" key="17">
    <source>
        <dbReference type="Proteomes" id="UP000189818"/>
    </source>
</evidence>
<evidence type="ECO:0000259" key="15">
    <source>
        <dbReference type="Pfam" id="PF07715"/>
    </source>
</evidence>
<keyword evidence="9 10" id="KW-0998">Cell outer membrane</keyword>
<name>A0A1T5DB30_9SPHN</name>
<feature type="domain" description="TonB-dependent receptor-like beta-barrel" evidence="14">
    <location>
        <begin position="164"/>
        <end position="602"/>
    </location>
</feature>
<dbReference type="InterPro" id="IPR036942">
    <property type="entry name" value="Beta-barrel_TonB_sf"/>
</dbReference>
<organism evidence="16 17">
    <name type="scientific">Rhizorhabdus histidinilytica</name>
    <dbReference type="NCBI Taxonomy" id="439228"/>
    <lineage>
        <taxon>Bacteria</taxon>
        <taxon>Pseudomonadati</taxon>
        <taxon>Pseudomonadota</taxon>
        <taxon>Alphaproteobacteria</taxon>
        <taxon>Sphingomonadales</taxon>
        <taxon>Sphingomonadaceae</taxon>
        <taxon>Rhizorhabdus</taxon>
    </lineage>
</organism>
<dbReference type="STRING" id="439228.SAMN06295920_10558"/>
<dbReference type="CDD" id="cd01347">
    <property type="entry name" value="ligand_gated_channel"/>
    <property type="match status" value="1"/>
</dbReference>
<dbReference type="PROSITE" id="PS00430">
    <property type="entry name" value="TONB_DEPENDENT_REC_1"/>
    <property type="match status" value="1"/>
</dbReference>
<keyword evidence="3 10" id="KW-1134">Transmembrane beta strand</keyword>
<evidence type="ECO:0000256" key="3">
    <source>
        <dbReference type="ARBA" id="ARBA00022452"/>
    </source>
</evidence>
<evidence type="ECO:0000256" key="6">
    <source>
        <dbReference type="ARBA" id="ARBA00023065"/>
    </source>
</evidence>
<feature type="signal peptide" evidence="13">
    <location>
        <begin position="1"/>
        <end position="26"/>
    </location>
</feature>
<dbReference type="PROSITE" id="PS52016">
    <property type="entry name" value="TONB_DEPENDENT_REC_3"/>
    <property type="match status" value="1"/>
</dbReference>
<feature type="chain" id="PRO_5012685034" evidence="13">
    <location>
        <begin position="27"/>
        <end position="628"/>
    </location>
</feature>
<keyword evidence="17" id="KW-1185">Reference proteome</keyword>
<keyword evidence="2 10" id="KW-0813">Transport</keyword>
<dbReference type="Gene3D" id="2.40.170.20">
    <property type="entry name" value="TonB-dependent receptor, beta-barrel domain"/>
    <property type="match status" value="1"/>
</dbReference>
<dbReference type="EMBL" id="FUYM01000005">
    <property type="protein sequence ID" value="SKB68816.1"/>
    <property type="molecule type" value="Genomic_DNA"/>
</dbReference>
<evidence type="ECO:0000256" key="1">
    <source>
        <dbReference type="ARBA" id="ARBA00004571"/>
    </source>
</evidence>
<evidence type="ECO:0000313" key="16">
    <source>
        <dbReference type="EMBL" id="SKB68816.1"/>
    </source>
</evidence>
<evidence type="ECO:0000256" key="4">
    <source>
        <dbReference type="ARBA" id="ARBA00022692"/>
    </source>
</evidence>
<dbReference type="InterPro" id="IPR012910">
    <property type="entry name" value="Plug_dom"/>
</dbReference>
<dbReference type="PANTHER" id="PTHR30069:SF53">
    <property type="entry name" value="COLICIN I RECEPTOR-RELATED"/>
    <property type="match status" value="1"/>
</dbReference>
<evidence type="ECO:0000256" key="13">
    <source>
        <dbReference type="SAM" id="SignalP"/>
    </source>
</evidence>
<dbReference type="Pfam" id="PF07715">
    <property type="entry name" value="Plug"/>
    <property type="match status" value="1"/>
</dbReference>
<evidence type="ECO:0000256" key="11">
    <source>
        <dbReference type="PROSITE-ProRule" id="PRU10143"/>
    </source>
</evidence>
<feature type="domain" description="TonB-dependent receptor plug" evidence="15">
    <location>
        <begin position="45"/>
        <end position="153"/>
    </location>
</feature>
<dbReference type="InterPro" id="IPR037066">
    <property type="entry name" value="Plug_dom_sf"/>
</dbReference>
<dbReference type="AlphaFoldDB" id="A0A1T5DB30"/>
<evidence type="ECO:0000256" key="10">
    <source>
        <dbReference type="PROSITE-ProRule" id="PRU01360"/>
    </source>
</evidence>
<evidence type="ECO:0000256" key="2">
    <source>
        <dbReference type="ARBA" id="ARBA00022448"/>
    </source>
</evidence>
<dbReference type="OrthoDB" id="9796221at2"/>
<keyword evidence="6" id="KW-0406">Ion transport</keyword>
<comment type="subcellular location">
    <subcellularLocation>
        <location evidence="1 10">Cell outer membrane</location>
        <topology evidence="1 10">Multi-pass membrane protein</topology>
    </subcellularLocation>
</comment>
<dbReference type="InterPro" id="IPR000531">
    <property type="entry name" value="Beta-barrel_TonB"/>
</dbReference>
<dbReference type="Pfam" id="PF00593">
    <property type="entry name" value="TonB_dep_Rec_b-barrel"/>
    <property type="match status" value="1"/>
</dbReference>
<protein>
    <submittedName>
        <fullName evidence="16">Vitamin B12 transporter</fullName>
    </submittedName>
</protein>
<dbReference type="GO" id="GO:0015889">
    <property type="term" value="P:cobalamin transport"/>
    <property type="evidence" value="ECO:0007669"/>
    <property type="project" value="TreeGrafter"/>
</dbReference>
<keyword evidence="8 10" id="KW-0472">Membrane</keyword>
<dbReference type="Gene3D" id="2.170.130.10">
    <property type="entry name" value="TonB-dependent receptor, plug domain"/>
    <property type="match status" value="1"/>
</dbReference>
<sequence length="628" mass="68338">MRTFTTSLITALAIFPGTLLPAAAQAEEADADSIVVTATRTETKLSEVGKSISVIDAATIEQRQTVPLADLLRTLPGVTIQRNGGLGTVTSVFIRGAQSDQTVALIDGVKLNDPSAPGGGFNFADLLTDNLERIEVLRGPQSVLWGSQAIGGVINLITREPTDRFEVRATGEYGRYETGRLSGAVSGKVGPTAISAGAGYLTTDGISVADSGTEKDGYHLFGAHLKTTTELTEQLSLDLRGFYTKSKVDLDGFPAPSFTLGDTDEYQRQQQIVGYAGLNANLFDGRFRNRFAAAITRIDRDSYDPAAVPAKNFDARGRNLRFEYQGVAELGIVRATFGAEHQEEKLRTISAYFGPPVTARAKANIDSAYLDLHARPIEGLNLGAGVRYDDHSQFGDATTLSADLAYTPNAGSTIFRASYGEGFKAPSLYQLYGDYGFRDLRPEKAKGWDAGIAQKLIGDAVELRATWFQRNTTNLIDFDLGTFTYANIARARARGVEAELRIAPTSELLFAANYSFTNARNRERTDPNFGRQLARRPRQTVNVTGDYRWPFGLTTGATITHVSRSFDDPANSKRLGDYVLVDLRAALPLTDAIELYGRVENLFNERYQTAVGYGQLGRAGTAGIRFRY</sequence>
<evidence type="ECO:0000256" key="8">
    <source>
        <dbReference type="ARBA" id="ARBA00023136"/>
    </source>
</evidence>
<evidence type="ECO:0000256" key="12">
    <source>
        <dbReference type="RuleBase" id="RU003357"/>
    </source>
</evidence>
<comment type="similarity">
    <text evidence="10 12">Belongs to the TonB-dependent receptor family.</text>
</comment>
<keyword evidence="7 11" id="KW-0798">TonB box</keyword>
<evidence type="ECO:0000256" key="5">
    <source>
        <dbReference type="ARBA" id="ARBA00022729"/>
    </source>
</evidence>
<dbReference type="GO" id="GO:0009279">
    <property type="term" value="C:cell outer membrane"/>
    <property type="evidence" value="ECO:0007669"/>
    <property type="project" value="UniProtKB-SubCell"/>
</dbReference>
<keyword evidence="5 13" id="KW-0732">Signal</keyword>
<accession>A0A1T5DB30</accession>
<dbReference type="SUPFAM" id="SSF56935">
    <property type="entry name" value="Porins"/>
    <property type="match status" value="1"/>
</dbReference>
<evidence type="ECO:0000259" key="14">
    <source>
        <dbReference type="Pfam" id="PF00593"/>
    </source>
</evidence>
<dbReference type="Proteomes" id="UP000189818">
    <property type="component" value="Unassembled WGS sequence"/>
</dbReference>
<keyword evidence="4 10" id="KW-0812">Transmembrane</keyword>
<dbReference type="PANTHER" id="PTHR30069">
    <property type="entry name" value="TONB-DEPENDENT OUTER MEMBRANE RECEPTOR"/>
    <property type="match status" value="1"/>
</dbReference>
<proteinExistence type="inferred from homology"/>
<evidence type="ECO:0000256" key="9">
    <source>
        <dbReference type="ARBA" id="ARBA00023237"/>
    </source>
</evidence>
<feature type="short sequence motif" description="TonB box" evidence="11">
    <location>
        <begin position="33"/>
        <end position="39"/>
    </location>
</feature>
<evidence type="ECO:0000256" key="7">
    <source>
        <dbReference type="ARBA" id="ARBA00023077"/>
    </source>
</evidence>
<dbReference type="GO" id="GO:0006811">
    <property type="term" value="P:monoatomic ion transport"/>
    <property type="evidence" value="ECO:0007669"/>
    <property type="project" value="UniProtKB-KW"/>
</dbReference>